<name>A0A1Y5R6C2_9PROT</name>
<dbReference type="AlphaFoldDB" id="A0A1Y5R6C2"/>
<organism evidence="1 2">
    <name type="scientific">Oceanibacterium hippocampi</name>
    <dbReference type="NCBI Taxonomy" id="745714"/>
    <lineage>
        <taxon>Bacteria</taxon>
        <taxon>Pseudomonadati</taxon>
        <taxon>Pseudomonadota</taxon>
        <taxon>Alphaproteobacteria</taxon>
        <taxon>Sneathiellales</taxon>
        <taxon>Sneathiellaceae</taxon>
        <taxon>Oceanibacterium</taxon>
    </lineage>
</organism>
<gene>
    <name evidence="1" type="ORF">OCH7691_00029</name>
</gene>
<dbReference type="Gene3D" id="3.60.21.10">
    <property type="match status" value="1"/>
</dbReference>
<dbReference type="RefSeq" id="WP_085881414.1">
    <property type="nucleotide sequence ID" value="NZ_FWFR01000001.1"/>
</dbReference>
<accession>A0A1Y5R6C2</accession>
<dbReference type="SUPFAM" id="SSF56300">
    <property type="entry name" value="Metallo-dependent phosphatases"/>
    <property type="match status" value="1"/>
</dbReference>
<keyword evidence="2" id="KW-1185">Reference proteome</keyword>
<evidence type="ECO:0000313" key="2">
    <source>
        <dbReference type="Proteomes" id="UP000193200"/>
    </source>
</evidence>
<evidence type="ECO:0000313" key="1">
    <source>
        <dbReference type="EMBL" id="SLN10268.1"/>
    </source>
</evidence>
<dbReference type="Proteomes" id="UP000193200">
    <property type="component" value="Unassembled WGS sequence"/>
</dbReference>
<dbReference type="InParanoid" id="A0A1Y5R6C2"/>
<protein>
    <submittedName>
        <fullName evidence="1">Uncharacterized protein</fullName>
    </submittedName>
</protein>
<dbReference type="InterPro" id="IPR029052">
    <property type="entry name" value="Metallo-depent_PP-like"/>
</dbReference>
<dbReference type="OrthoDB" id="9807890at2"/>
<reference evidence="1 2" key="1">
    <citation type="submission" date="2017-03" db="EMBL/GenBank/DDBJ databases">
        <authorList>
            <person name="Afonso C.L."/>
            <person name="Miller P.J."/>
            <person name="Scott M.A."/>
            <person name="Spackman E."/>
            <person name="Goraichik I."/>
            <person name="Dimitrov K.M."/>
            <person name="Suarez D.L."/>
            <person name="Swayne D.E."/>
        </authorList>
    </citation>
    <scope>NUCLEOTIDE SEQUENCE [LARGE SCALE GENOMIC DNA]</scope>
    <source>
        <strain evidence="1 2">CECT 7691</strain>
    </source>
</reference>
<proteinExistence type="predicted"/>
<dbReference type="EMBL" id="FWFR01000001">
    <property type="protein sequence ID" value="SLN10268.1"/>
    <property type="molecule type" value="Genomic_DNA"/>
</dbReference>
<sequence length="268" mass="29644">MPPQGSEVFASLDHAGRVWAVAPVAGRSAKLARLHDQLANAWRLGDRLVYLGDYLAPGPDIVGTLDELLMFRRELLCRPGMEPGDIAYLRGAQEEIWRKLLQLQFATDPIGVFDWMLRQGIGAAIEAYGDDVERARNHFRAGAQATTRWSGEMSARMRAHPGHDDILAGLRRAAYTAEGTLLFVHAGIDPDRPLAAQNDTFWWGSRRFADMAEPYEGFRLVVRGRDRERHGEGAGTYWLTIDGGSGDTGTLNAGCFSHEGELVDLIEV</sequence>